<evidence type="ECO:0000313" key="2">
    <source>
        <dbReference type="Proteomes" id="UP000285625"/>
    </source>
</evidence>
<proteinExistence type="predicted"/>
<evidence type="ECO:0000313" key="1">
    <source>
        <dbReference type="EMBL" id="RIO46612.1"/>
    </source>
</evidence>
<accession>A0A0A8HQW1</accession>
<dbReference type="GeneID" id="41073416"/>
<dbReference type="RefSeq" id="WP_039646074.1">
    <property type="nucleotide sequence ID" value="NZ_CP008747.1"/>
</dbReference>
<dbReference type="EMBL" id="QXVO01000008">
    <property type="protein sequence ID" value="RIO46612.1"/>
    <property type="molecule type" value="Genomic_DNA"/>
</dbReference>
<dbReference type="HOGENOM" id="CLU_2453181_0_0_9"/>
<reference evidence="1 2" key="1">
    <citation type="journal article" date="2016" name="Front. Microbiol.">
        <title>Comprehensive Phylogenetic Analysis of Bovine Non-aureus Staphylococci Species Based on Whole-Genome Sequencing.</title>
        <authorList>
            <person name="Naushad S."/>
            <person name="Barkema H.W."/>
            <person name="Luby C."/>
            <person name="Condas L.A."/>
            <person name="Nobrega D.B."/>
            <person name="Carson D.A."/>
            <person name="De Buck J."/>
        </authorList>
    </citation>
    <scope>NUCLEOTIDE SEQUENCE [LARGE SCALE GENOMIC DNA]</scope>
    <source>
        <strain evidence="1 2">SNUC 5959</strain>
    </source>
</reference>
<sequence length="89" mass="10485">MDETLQKLYTVLVHFEETNTEITEDENKLRKIKDEIESNLNISIEKESQADLIRILKEHQFVVESTEDEQKIVSVPMDDDTQITFQTDK</sequence>
<name>A0A0A8HQW1_STAHY</name>
<dbReference type="KEGG" id="shu:SHYC_08175"/>
<dbReference type="STRING" id="1284.SHYC_08175"/>
<dbReference type="AlphaFoldDB" id="A0A0A8HQW1"/>
<comment type="caution">
    <text evidence="1">The sequence shown here is derived from an EMBL/GenBank/DDBJ whole genome shotgun (WGS) entry which is preliminary data.</text>
</comment>
<dbReference type="Proteomes" id="UP000285625">
    <property type="component" value="Unassembled WGS sequence"/>
</dbReference>
<gene>
    <name evidence="1" type="ORF">BUZ57_03770</name>
</gene>
<protein>
    <submittedName>
        <fullName evidence="1">Uncharacterized protein</fullName>
    </submittedName>
</protein>
<organism evidence="1 2">
    <name type="scientific">Staphylococcus hyicus</name>
    <dbReference type="NCBI Taxonomy" id="1284"/>
    <lineage>
        <taxon>Bacteria</taxon>
        <taxon>Bacillati</taxon>
        <taxon>Bacillota</taxon>
        <taxon>Bacilli</taxon>
        <taxon>Bacillales</taxon>
        <taxon>Staphylococcaceae</taxon>
        <taxon>Staphylococcus</taxon>
    </lineage>
</organism>